<feature type="non-terminal residue" evidence="1">
    <location>
        <position position="1"/>
    </location>
</feature>
<protein>
    <submittedName>
        <fullName evidence="1">13727_t:CDS:1</fullName>
    </submittedName>
</protein>
<dbReference type="Proteomes" id="UP000789702">
    <property type="component" value="Unassembled WGS sequence"/>
</dbReference>
<proteinExistence type="predicted"/>
<dbReference type="EMBL" id="CAJVPU010005355">
    <property type="protein sequence ID" value="CAG8546423.1"/>
    <property type="molecule type" value="Genomic_DNA"/>
</dbReference>
<organism evidence="1 2">
    <name type="scientific">Dentiscutata heterogama</name>
    <dbReference type="NCBI Taxonomy" id="1316150"/>
    <lineage>
        <taxon>Eukaryota</taxon>
        <taxon>Fungi</taxon>
        <taxon>Fungi incertae sedis</taxon>
        <taxon>Mucoromycota</taxon>
        <taxon>Glomeromycotina</taxon>
        <taxon>Glomeromycetes</taxon>
        <taxon>Diversisporales</taxon>
        <taxon>Gigasporaceae</taxon>
        <taxon>Dentiscutata</taxon>
    </lineage>
</organism>
<comment type="caution">
    <text evidence="1">The sequence shown here is derived from an EMBL/GenBank/DDBJ whole genome shotgun (WGS) entry which is preliminary data.</text>
</comment>
<evidence type="ECO:0000313" key="2">
    <source>
        <dbReference type="Proteomes" id="UP000789702"/>
    </source>
</evidence>
<sequence length="112" mass="13024">QECFVIVWATTYFCQYLHGSCFTLVTDYLALELLLKNILSKGLLTCWILFLQEYEFVIVYYSGKQHSNTDSLSHIINSSDQKPGHHCPYCLASYNFKTKLPLSQKPLQFVQF</sequence>
<gene>
    <name evidence="1" type="ORF">DHETER_LOCUS5029</name>
</gene>
<name>A0ACA9LTY9_9GLOM</name>
<keyword evidence="2" id="KW-1185">Reference proteome</keyword>
<accession>A0ACA9LTY9</accession>
<reference evidence="1" key="1">
    <citation type="submission" date="2021-06" db="EMBL/GenBank/DDBJ databases">
        <authorList>
            <person name="Kallberg Y."/>
            <person name="Tangrot J."/>
            <person name="Rosling A."/>
        </authorList>
    </citation>
    <scope>NUCLEOTIDE SEQUENCE</scope>
    <source>
        <strain evidence="1">IL203A</strain>
    </source>
</reference>
<evidence type="ECO:0000313" key="1">
    <source>
        <dbReference type="EMBL" id="CAG8546423.1"/>
    </source>
</evidence>